<sequence length="578" mass="62222">MTAKTESAEEQRSWGLTLRVIALLSLALLPLGLIAIIQTQEYAREALRRSELAILALTERAASAQSELIEHALGATRAIGAMVPDMLADEAACSAHMSAIIEAEPRFAFAGFVPAGGVVRCSSAGGVIDLRGLAAFERYMLDPAKVVTASANGAVSGEWVIIVRSPVFDAEGALLGGMTISIPHRLLSRTGNETILHDAPSRPLQLLTFNGNGDVLSRLAGDTSVQDAELPPGPLVDLVGAGQGARAFTTENREGVVRTYAITPIVPGEVFGLGVWESDQPRFGVLPTGLAAVLFPALMWGASLIVASVAMHSFVLVHVQTLRFKMRRFGRSRRLSETLPAMGTPTEFRDMDAEFMAMAENVLRDEAQLENAVREKNILLKEIHHRVSNNLQLLSSITSMKRRKADSPEARAVLRSLQDRIGSLSAIHRNLYLSKDISAIEAGRLIEDITTQHGLMSAQGTLRLQMDAVQLVPQQAVPLSLFVAEAVPTSDAGRTAGDEIPVLILLEQAADNMVSLSIEVGIPQHQSDLGESAIGENLLAAFADQLGGSLKRERLDGDRQRLSVRFRAMITVPDAMDY</sequence>
<evidence type="ECO:0000256" key="2">
    <source>
        <dbReference type="ARBA" id="ARBA00012438"/>
    </source>
</evidence>
<name>A0A1Y5SFA4_9RHOB</name>
<evidence type="ECO:0000256" key="8">
    <source>
        <dbReference type="SAM" id="Phobius"/>
    </source>
</evidence>
<keyword evidence="8" id="KW-0812">Transmembrane</keyword>
<keyword evidence="11" id="KW-1185">Reference proteome</keyword>
<feature type="domain" description="Signal transduction histidine kinase subgroup 2 dimerisation and phosphoacceptor" evidence="9">
    <location>
        <begin position="382"/>
        <end position="452"/>
    </location>
</feature>
<accession>A0A1Y5SFA4</accession>
<keyword evidence="3" id="KW-0597">Phosphoprotein</keyword>
<keyword evidence="5" id="KW-0547">Nucleotide-binding</keyword>
<evidence type="ECO:0000256" key="6">
    <source>
        <dbReference type="ARBA" id="ARBA00022777"/>
    </source>
</evidence>
<proteinExistence type="predicted"/>
<evidence type="ECO:0000256" key="1">
    <source>
        <dbReference type="ARBA" id="ARBA00000085"/>
    </source>
</evidence>
<evidence type="ECO:0000256" key="3">
    <source>
        <dbReference type="ARBA" id="ARBA00022553"/>
    </source>
</evidence>
<reference evidence="10 11" key="1">
    <citation type="submission" date="2017-03" db="EMBL/GenBank/DDBJ databases">
        <authorList>
            <person name="Afonso C.L."/>
            <person name="Miller P.J."/>
            <person name="Scott M.A."/>
            <person name="Spackman E."/>
            <person name="Goraichik I."/>
            <person name="Dimitrov K.M."/>
            <person name="Suarez D.L."/>
            <person name="Swayne D.E."/>
        </authorList>
    </citation>
    <scope>NUCLEOTIDE SEQUENCE [LARGE SCALE GENOMIC DNA]</scope>
    <source>
        <strain evidence="10 11">CECT 7023</strain>
    </source>
</reference>
<evidence type="ECO:0000313" key="11">
    <source>
        <dbReference type="Proteomes" id="UP000193900"/>
    </source>
</evidence>
<dbReference type="EC" id="2.7.13.3" evidence="2"/>
<evidence type="ECO:0000313" key="10">
    <source>
        <dbReference type="EMBL" id="SLN39505.1"/>
    </source>
</evidence>
<dbReference type="PANTHER" id="PTHR41523">
    <property type="entry name" value="TWO-COMPONENT SYSTEM SENSOR PROTEIN"/>
    <property type="match status" value="1"/>
</dbReference>
<dbReference type="Gene3D" id="3.30.450.20">
    <property type="entry name" value="PAS domain"/>
    <property type="match status" value="2"/>
</dbReference>
<feature type="transmembrane region" description="Helical" evidence="8">
    <location>
        <begin position="305"/>
        <end position="324"/>
    </location>
</feature>
<dbReference type="AlphaFoldDB" id="A0A1Y5SFA4"/>
<dbReference type="GO" id="GO:0005524">
    <property type="term" value="F:ATP binding"/>
    <property type="evidence" value="ECO:0007669"/>
    <property type="project" value="UniProtKB-KW"/>
</dbReference>
<feature type="transmembrane region" description="Helical" evidence="8">
    <location>
        <begin position="20"/>
        <end position="39"/>
    </location>
</feature>
<dbReference type="InterPro" id="IPR011495">
    <property type="entry name" value="Sig_transdc_His_kin_sub2_dim/P"/>
</dbReference>
<dbReference type="RefSeq" id="WP_143535470.1">
    <property type="nucleotide sequence ID" value="NZ_FWFZ01000006.1"/>
</dbReference>
<dbReference type="GO" id="GO:0004673">
    <property type="term" value="F:protein histidine kinase activity"/>
    <property type="evidence" value="ECO:0007669"/>
    <property type="project" value="UniProtKB-EC"/>
</dbReference>
<dbReference type="OrthoDB" id="9767435at2"/>
<keyword evidence="6 10" id="KW-0418">Kinase</keyword>
<organism evidence="10 11">
    <name type="scientific">Roseisalinus antarcticus</name>
    <dbReference type="NCBI Taxonomy" id="254357"/>
    <lineage>
        <taxon>Bacteria</taxon>
        <taxon>Pseudomonadati</taxon>
        <taxon>Pseudomonadota</taxon>
        <taxon>Alphaproteobacteria</taxon>
        <taxon>Rhodobacterales</taxon>
        <taxon>Roseobacteraceae</taxon>
        <taxon>Roseisalinus</taxon>
    </lineage>
</organism>
<gene>
    <name evidence="10" type="ORF">ROA7023_01514</name>
</gene>
<comment type="catalytic activity">
    <reaction evidence="1">
        <text>ATP + protein L-histidine = ADP + protein N-phospho-L-histidine.</text>
        <dbReference type="EC" id="2.7.13.3"/>
    </reaction>
</comment>
<dbReference type="EMBL" id="FWFZ01000006">
    <property type="protein sequence ID" value="SLN39505.1"/>
    <property type="molecule type" value="Genomic_DNA"/>
</dbReference>
<keyword evidence="4" id="KW-0808">Transferase</keyword>
<evidence type="ECO:0000256" key="4">
    <source>
        <dbReference type="ARBA" id="ARBA00022679"/>
    </source>
</evidence>
<keyword evidence="8" id="KW-1133">Transmembrane helix</keyword>
<evidence type="ECO:0000259" key="9">
    <source>
        <dbReference type="Pfam" id="PF07568"/>
    </source>
</evidence>
<dbReference type="PANTHER" id="PTHR41523:SF8">
    <property type="entry name" value="ETHYLENE RESPONSE SENSOR PROTEIN"/>
    <property type="match status" value="1"/>
</dbReference>
<keyword evidence="7" id="KW-0067">ATP-binding</keyword>
<keyword evidence="8" id="KW-0472">Membrane</keyword>
<protein>
    <recommendedName>
        <fullName evidence="2">histidine kinase</fullName>
        <ecNumber evidence="2">2.7.13.3</ecNumber>
    </recommendedName>
</protein>
<dbReference type="Pfam" id="PF07568">
    <property type="entry name" value="HisKA_2"/>
    <property type="match status" value="1"/>
</dbReference>
<evidence type="ECO:0000256" key="7">
    <source>
        <dbReference type="ARBA" id="ARBA00022840"/>
    </source>
</evidence>
<dbReference type="Proteomes" id="UP000193900">
    <property type="component" value="Unassembled WGS sequence"/>
</dbReference>
<evidence type="ECO:0000256" key="5">
    <source>
        <dbReference type="ARBA" id="ARBA00022741"/>
    </source>
</evidence>